<evidence type="ECO:0000256" key="5">
    <source>
        <dbReference type="ARBA" id="ARBA00022801"/>
    </source>
</evidence>
<reference evidence="18 19" key="1">
    <citation type="submission" date="2020-08" db="EMBL/GenBank/DDBJ databases">
        <title>Genomic Encyclopedia of Type Strains, Phase IV (KMG-IV): sequencing the most valuable type-strain genomes for metagenomic binning, comparative biology and taxonomic classification.</title>
        <authorList>
            <person name="Goeker M."/>
        </authorList>
    </citation>
    <scope>NUCLEOTIDE SEQUENCE [LARGE SCALE GENOMIC DNA]</scope>
    <source>
        <strain evidence="18 19">YIM 65646</strain>
    </source>
</reference>
<dbReference type="EMBL" id="JACHGT010000002">
    <property type="protein sequence ID" value="MBB6033126.1"/>
    <property type="molecule type" value="Genomic_DNA"/>
</dbReference>
<evidence type="ECO:0000256" key="9">
    <source>
        <dbReference type="ARBA" id="ARBA00023125"/>
    </source>
</evidence>
<evidence type="ECO:0000256" key="13">
    <source>
        <dbReference type="ARBA" id="ARBA00034808"/>
    </source>
</evidence>
<protein>
    <recommendedName>
        <fullName evidence="13">DNA 3'-5' helicase</fullName>
        <ecNumber evidence="13">5.6.2.4</ecNumber>
    </recommendedName>
</protein>
<dbReference type="InterPro" id="IPR013986">
    <property type="entry name" value="DExx_box_DNA_helicase_dom_sf"/>
</dbReference>
<dbReference type="Gene3D" id="1.10.10.160">
    <property type="match status" value="1"/>
</dbReference>
<evidence type="ECO:0000256" key="10">
    <source>
        <dbReference type="ARBA" id="ARBA00023204"/>
    </source>
</evidence>
<dbReference type="GO" id="GO:0004527">
    <property type="term" value="F:exonuclease activity"/>
    <property type="evidence" value="ECO:0007669"/>
    <property type="project" value="UniProtKB-KW"/>
</dbReference>
<dbReference type="SUPFAM" id="SSF52540">
    <property type="entry name" value="P-loop containing nucleoside triphosphate hydrolases"/>
    <property type="match status" value="1"/>
</dbReference>
<dbReference type="AlphaFoldDB" id="A0A841FA47"/>
<keyword evidence="2" id="KW-0540">Nuclease</keyword>
<feature type="domain" description="UvrD-like helicase C-terminal" evidence="17">
    <location>
        <begin position="325"/>
        <end position="650"/>
    </location>
</feature>
<keyword evidence="4" id="KW-0227">DNA damage</keyword>
<evidence type="ECO:0000256" key="7">
    <source>
        <dbReference type="ARBA" id="ARBA00022839"/>
    </source>
</evidence>
<gene>
    <name evidence="18" type="ORF">HNR73_000973</name>
</gene>
<name>A0A841FA47_9ACTN</name>
<comment type="catalytic activity">
    <reaction evidence="12">
        <text>Couples ATP hydrolysis with the unwinding of duplex DNA by translocating in the 3'-5' direction.</text>
        <dbReference type="EC" id="5.6.2.4"/>
    </reaction>
</comment>
<evidence type="ECO:0000256" key="2">
    <source>
        <dbReference type="ARBA" id="ARBA00022722"/>
    </source>
</evidence>
<keyword evidence="8 15" id="KW-0067">ATP-binding</keyword>
<accession>A0A841FA47</accession>
<evidence type="ECO:0000256" key="6">
    <source>
        <dbReference type="ARBA" id="ARBA00022806"/>
    </source>
</evidence>
<dbReference type="InterPro" id="IPR011604">
    <property type="entry name" value="PDDEXK-like_dom_sf"/>
</dbReference>
<comment type="similarity">
    <text evidence="1">Belongs to the helicase family. UvrD subfamily.</text>
</comment>
<evidence type="ECO:0000313" key="18">
    <source>
        <dbReference type="EMBL" id="MBB6033126.1"/>
    </source>
</evidence>
<feature type="domain" description="UvrD-like helicase ATP-binding" evidence="16">
    <location>
        <begin position="19"/>
        <end position="320"/>
    </location>
</feature>
<keyword evidence="3 15" id="KW-0547">Nucleotide-binding</keyword>
<dbReference type="InterPro" id="IPR014016">
    <property type="entry name" value="UvrD-like_ATP-bd"/>
</dbReference>
<dbReference type="InterPro" id="IPR027417">
    <property type="entry name" value="P-loop_NTPase"/>
</dbReference>
<keyword evidence="5 15" id="KW-0378">Hydrolase</keyword>
<keyword evidence="11" id="KW-0413">Isomerase</keyword>
<evidence type="ECO:0000259" key="17">
    <source>
        <dbReference type="PROSITE" id="PS51217"/>
    </source>
</evidence>
<dbReference type="InterPro" id="IPR014017">
    <property type="entry name" value="DNA_helicase_UvrD-like_C"/>
</dbReference>
<evidence type="ECO:0000256" key="12">
    <source>
        <dbReference type="ARBA" id="ARBA00034617"/>
    </source>
</evidence>
<dbReference type="GO" id="GO:0033202">
    <property type="term" value="C:DNA helicase complex"/>
    <property type="evidence" value="ECO:0007669"/>
    <property type="project" value="TreeGrafter"/>
</dbReference>
<organism evidence="18 19">
    <name type="scientific">Phytomonospora endophytica</name>
    <dbReference type="NCBI Taxonomy" id="714109"/>
    <lineage>
        <taxon>Bacteria</taxon>
        <taxon>Bacillati</taxon>
        <taxon>Actinomycetota</taxon>
        <taxon>Actinomycetes</taxon>
        <taxon>Micromonosporales</taxon>
        <taxon>Micromonosporaceae</taxon>
        <taxon>Phytomonospora</taxon>
    </lineage>
</organism>
<dbReference type="Pfam" id="PF00580">
    <property type="entry name" value="UvrD-helicase"/>
    <property type="match status" value="1"/>
</dbReference>
<comment type="catalytic activity">
    <reaction evidence="14">
        <text>ATP + H2O = ADP + phosphate + H(+)</text>
        <dbReference type="Rhea" id="RHEA:13065"/>
        <dbReference type="ChEBI" id="CHEBI:15377"/>
        <dbReference type="ChEBI" id="CHEBI:15378"/>
        <dbReference type="ChEBI" id="CHEBI:30616"/>
        <dbReference type="ChEBI" id="CHEBI:43474"/>
        <dbReference type="ChEBI" id="CHEBI:456216"/>
        <dbReference type="EC" id="5.6.2.4"/>
    </reaction>
</comment>
<proteinExistence type="inferred from homology"/>
<dbReference type="PROSITE" id="PS51217">
    <property type="entry name" value="UVRD_HELICASE_CTER"/>
    <property type="match status" value="1"/>
</dbReference>
<dbReference type="EC" id="5.6.2.4" evidence="13"/>
<evidence type="ECO:0000256" key="3">
    <source>
        <dbReference type="ARBA" id="ARBA00022741"/>
    </source>
</evidence>
<dbReference type="CDD" id="cd17932">
    <property type="entry name" value="DEXQc_UvrD"/>
    <property type="match status" value="1"/>
</dbReference>
<evidence type="ECO:0000256" key="4">
    <source>
        <dbReference type="ARBA" id="ARBA00022763"/>
    </source>
</evidence>
<evidence type="ECO:0000256" key="8">
    <source>
        <dbReference type="ARBA" id="ARBA00022840"/>
    </source>
</evidence>
<keyword evidence="7 18" id="KW-0269">Exonuclease</keyword>
<evidence type="ECO:0000256" key="14">
    <source>
        <dbReference type="ARBA" id="ARBA00048988"/>
    </source>
</evidence>
<dbReference type="Pfam" id="PF12705">
    <property type="entry name" value="PDDEXK_1"/>
    <property type="match status" value="1"/>
</dbReference>
<dbReference type="GO" id="GO:0003677">
    <property type="term" value="F:DNA binding"/>
    <property type="evidence" value="ECO:0007669"/>
    <property type="project" value="UniProtKB-KW"/>
</dbReference>
<keyword evidence="9" id="KW-0238">DNA-binding</keyword>
<dbReference type="RefSeq" id="WP_239122021.1">
    <property type="nucleotide sequence ID" value="NZ_BONT01000022.1"/>
</dbReference>
<dbReference type="GO" id="GO:0043138">
    <property type="term" value="F:3'-5' DNA helicase activity"/>
    <property type="evidence" value="ECO:0007669"/>
    <property type="project" value="UniProtKB-EC"/>
</dbReference>
<dbReference type="Proteomes" id="UP000548476">
    <property type="component" value="Unassembled WGS sequence"/>
</dbReference>
<dbReference type="PANTHER" id="PTHR11070:SF59">
    <property type="entry name" value="DNA 3'-5' HELICASE"/>
    <property type="match status" value="1"/>
</dbReference>
<dbReference type="PROSITE" id="PS51198">
    <property type="entry name" value="UVRD_HELICASE_ATP_BIND"/>
    <property type="match status" value="1"/>
</dbReference>
<dbReference type="GO" id="GO:0005829">
    <property type="term" value="C:cytosol"/>
    <property type="evidence" value="ECO:0007669"/>
    <property type="project" value="TreeGrafter"/>
</dbReference>
<keyword evidence="10" id="KW-0234">DNA repair</keyword>
<dbReference type="Pfam" id="PF13361">
    <property type="entry name" value="UvrD_C"/>
    <property type="match status" value="1"/>
</dbReference>
<comment type="caution">
    <text evidence="18">The sequence shown here is derived from an EMBL/GenBank/DDBJ whole genome shotgun (WGS) entry which is preliminary data.</text>
</comment>
<dbReference type="Gene3D" id="1.10.486.10">
    <property type="entry name" value="PCRA, domain 4"/>
    <property type="match status" value="1"/>
</dbReference>
<dbReference type="PANTHER" id="PTHR11070">
    <property type="entry name" value="UVRD / RECB / PCRA DNA HELICASE FAMILY MEMBER"/>
    <property type="match status" value="1"/>
</dbReference>
<evidence type="ECO:0000313" key="19">
    <source>
        <dbReference type="Proteomes" id="UP000548476"/>
    </source>
</evidence>
<dbReference type="Gene3D" id="3.90.320.10">
    <property type="match status" value="1"/>
</dbReference>
<sequence>MSSRFAFRRRIEQGSDLPFEPDETQRAVIAHDAGPLLVLGGPGTGKTATLVESVAARVASGVAPERILVFTFGRRGAQRLRRAVSARVAGQAGGTVGEVNVHTFHGYAFAVLRMAGGPPPRLLTGPEQDLVIREMLAEADPADWPESLRAAVPTRGFATQLRDLLLRCSERGIGPSRLAAHGQAENRPEWTAAAAFYHSYIDQLALREGGARYDTAEIVRAAAARLRVDPELAAANRPDYVYVDELHDTDPGQLTLLREITGPGAHLVAFGDPDSATFAFRGADPEGVRRFPDQFPAVHGDSVLSRSAPSAILSTCHRAGPSLIGAARRVSRRLAGTGPHRARGAGPSTVDGGVAVRMFASGSAEAAHIADALRVAHLRDGVPWSRMAVLVKSTAGHLPVLSRALRQAQVPMTVSSEDLPLSAQPLVRPLLTLIRCGLDPKRLDEETAVGLLHSPYGGADPLGERRLRQGLRALAAQTGDRRGSGELLVEALREPGLLAALDTELLLAARTKPPEGHGIGLGPPPGLKALDQPEWVRPLRTLADLLALVRDNQGTVEELLWILWEHSGLAATLSELAMGGGPRAAAADADLDAMMTLFDGAASFCDRLPGAGPEIFVEHVLGQDLAADTLAAHAERGEAVRVVTAHAAKGLEWDLVVIAGLQEGVWPNLRRRDGLLAADALVDTDAGRAAKAVNRASVLLAEERRLFYVAVGRASRRLLVTAVDDEEENVPSRFVEELGVAVEEAGAPDRPLTLPALVARLRSAAVDEAEPPARRRAAAAQLAKLAAAGVAGADPESWWGLAPLSDERPLAVAGETVRVSPSTAENVLECGLRWVLERHGGSEASGAAQQIGNLVHAAAEDSVAAADVGEAMHTYVGANMESMPVDAPWLTAKQRERVAKMVDKFADWVRDNPRELVAAEQGFKVRLSEGDVTVELTGTVDRLEKDAQGKLYVVDIKTGAGAPPSATDTEQNPQLAAYQVAAENGAFAEVEGVGEGAESAGAALLHIGNDAKSASVREQGALSSSDDPRWAEGLVLNVAEKMAASTFQARHTGKCSHCKVKDACPISGKGRQVTD</sequence>
<dbReference type="GO" id="GO:0005524">
    <property type="term" value="F:ATP binding"/>
    <property type="evidence" value="ECO:0007669"/>
    <property type="project" value="UniProtKB-UniRule"/>
</dbReference>
<evidence type="ECO:0000259" key="16">
    <source>
        <dbReference type="PROSITE" id="PS51198"/>
    </source>
</evidence>
<dbReference type="InterPro" id="IPR038726">
    <property type="entry name" value="PDDEXK_AddAB-type"/>
</dbReference>
<keyword evidence="19" id="KW-1185">Reference proteome</keyword>
<keyword evidence="6 15" id="KW-0347">Helicase</keyword>
<evidence type="ECO:0000256" key="11">
    <source>
        <dbReference type="ARBA" id="ARBA00023235"/>
    </source>
</evidence>
<feature type="binding site" evidence="15">
    <location>
        <begin position="40"/>
        <end position="47"/>
    </location>
    <ligand>
        <name>ATP</name>
        <dbReference type="ChEBI" id="CHEBI:30616"/>
    </ligand>
</feature>
<evidence type="ECO:0000256" key="15">
    <source>
        <dbReference type="PROSITE-ProRule" id="PRU00560"/>
    </source>
</evidence>
<evidence type="ECO:0000256" key="1">
    <source>
        <dbReference type="ARBA" id="ARBA00009922"/>
    </source>
</evidence>
<dbReference type="InterPro" id="IPR000212">
    <property type="entry name" value="DNA_helicase_UvrD/REP"/>
</dbReference>
<dbReference type="Gene3D" id="3.40.50.300">
    <property type="entry name" value="P-loop containing nucleotide triphosphate hydrolases"/>
    <property type="match status" value="2"/>
</dbReference>
<dbReference type="GO" id="GO:0000725">
    <property type="term" value="P:recombinational repair"/>
    <property type="evidence" value="ECO:0007669"/>
    <property type="project" value="TreeGrafter"/>
</dbReference>